<dbReference type="InterPro" id="IPR010572">
    <property type="entry name" value="Tail_dom"/>
</dbReference>
<proteinExistence type="predicted"/>
<dbReference type="Pfam" id="PF06605">
    <property type="entry name" value="Prophage_tail"/>
    <property type="match status" value="1"/>
</dbReference>
<reference evidence="2 3" key="1">
    <citation type="submission" date="2020-12" db="EMBL/GenBank/DDBJ databases">
        <title>Whole genome sequences of gut porcine anaerobes.</title>
        <authorList>
            <person name="Kubasova T."/>
            <person name="Jahodarova E."/>
            <person name="Rychlik I."/>
        </authorList>
    </citation>
    <scope>NUCLEOTIDE SEQUENCE [LARGE SCALE GENOMIC DNA]</scope>
    <source>
        <strain evidence="2 3">An867</strain>
    </source>
</reference>
<gene>
    <name evidence="2" type="ORF">JQM67_04600</name>
</gene>
<evidence type="ECO:0000313" key="2">
    <source>
        <dbReference type="EMBL" id="MCF2651875.1"/>
    </source>
</evidence>
<evidence type="ECO:0000259" key="1">
    <source>
        <dbReference type="Pfam" id="PF06605"/>
    </source>
</evidence>
<dbReference type="RefSeq" id="WP_235322892.1">
    <property type="nucleotide sequence ID" value="NZ_JAFBIT010000001.1"/>
</dbReference>
<feature type="domain" description="Tail spike" evidence="1">
    <location>
        <begin position="107"/>
        <end position="358"/>
    </location>
</feature>
<protein>
    <submittedName>
        <fullName evidence="2">Phage tail protein</fullName>
    </submittedName>
</protein>
<evidence type="ECO:0000313" key="3">
    <source>
        <dbReference type="Proteomes" id="UP001299220"/>
    </source>
</evidence>
<dbReference type="Proteomes" id="UP001299220">
    <property type="component" value="Unassembled WGS sequence"/>
</dbReference>
<comment type="caution">
    <text evidence="2">The sequence shown here is derived from an EMBL/GenBank/DDBJ whole genome shotgun (WGS) entry which is preliminary data.</text>
</comment>
<sequence length="557" mass="62328">MYRITCDNQVIHDPRSNNLLLISPKAVLGVGVAGTMSFKMAPSHPLYKLPKNKKSVLRFYQDGELLWQGFIRKINRDRRNIKTIDAAGELAYLNDSVQPYTVYHDVSLRNYLQALLDVHNAQMDEDKRFVLGNVTVTDPNDSLYRYSTNQSTYKTLEDRLLKRLGGYLVVRYGADGTRYLDYLKEYGRICGQKIAYGKNLLDFAVSTPSDDVATVVMPLGAKLNDADGNPTEERLTIAAANNGSVFLEDAEAIETYRRIVKTVIHDDITLVENLVRAGYADLEAAKHAVSTFKLRAVDLSLCNVNVDKIRVGDLLGVDSAPHGMDDYIAVSERSYDITAPENDGIVLDKAYKGLVDTQRSESEALRVEINETHARVNTVTQKVESYKTDVKKDVDNLSASVTETQKTITTTTENIMDAIEGLREESVSQTQLEEVKSAVVKLSSDNMELRFQQVKSLIDQLGGTVEDNQRLLEQYIRFEGARMSLGRSDSEITAVLSNDKLAFVENGQEVAYISNRTLYITDVHILQRLTFGDVDHGLYSLSFGETNTLDFGYEGDD</sequence>
<accession>A0ABS9CL57</accession>
<dbReference type="EMBL" id="JAFBIT010000001">
    <property type="protein sequence ID" value="MCF2651875.1"/>
    <property type="molecule type" value="Genomic_DNA"/>
</dbReference>
<name>A0ABS9CL57_9FIRM</name>
<organism evidence="2 3">
    <name type="scientific">Anaeromassilibacillus senegalensis</name>
    <dbReference type="NCBI Taxonomy" id="1673717"/>
    <lineage>
        <taxon>Bacteria</taxon>
        <taxon>Bacillati</taxon>
        <taxon>Bacillota</taxon>
        <taxon>Clostridia</taxon>
        <taxon>Eubacteriales</taxon>
        <taxon>Acutalibacteraceae</taxon>
        <taxon>Anaeromassilibacillus</taxon>
    </lineage>
</organism>
<keyword evidence="3" id="KW-1185">Reference proteome</keyword>